<accession>A0ABU2JMY9</accession>
<keyword evidence="1" id="KW-1133">Transmembrane helix</keyword>
<dbReference type="EMBL" id="JAVREO010000004">
    <property type="protein sequence ID" value="MDT0266272.1"/>
    <property type="molecule type" value="Genomic_DNA"/>
</dbReference>
<name>A0ABU2JMY9_9ACTN</name>
<keyword evidence="4" id="KW-1185">Reference proteome</keyword>
<evidence type="ECO:0000256" key="1">
    <source>
        <dbReference type="SAM" id="Phobius"/>
    </source>
</evidence>
<feature type="domain" description="DUF1648" evidence="2">
    <location>
        <begin position="17"/>
        <end position="60"/>
    </location>
</feature>
<comment type="caution">
    <text evidence="3">The sequence shown here is derived from an EMBL/GenBank/DDBJ whole genome shotgun (WGS) entry which is preliminary data.</text>
</comment>
<keyword evidence="1" id="KW-0472">Membrane</keyword>
<evidence type="ECO:0000259" key="2">
    <source>
        <dbReference type="Pfam" id="PF07853"/>
    </source>
</evidence>
<feature type="transmembrane region" description="Helical" evidence="1">
    <location>
        <begin position="121"/>
        <end position="141"/>
    </location>
</feature>
<proteinExistence type="predicted"/>
<feature type="transmembrane region" description="Helical" evidence="1">
    <location>
        <begin position="54"/>
        <end position="77"/>
    </location>
</feature>
<dbReference type="Proteomes" id="UP001183410">
    <property type="component" value="Unassembled WGS sequence"/>
</dbReference>
<dbReference type="InterPro" id="IPR012867">
    <property type="entry name" value="DUF1648"/>
</dbReference>
<keyword evidence="1" id="KW-0812">Transmembrane</keyword>
<organism evidence="3 4">
    <name type="scientific">Streptomyces chisholmiae</name>
    <dbReference type="NCBI Taxonomy" id="3075540"/>
    <lineage>
        <taxon>Bacteria</taxon>
        <taxon>Bacillati</taxon>
        <taxon>Actinomycetota</taxon>
        <taxon>Actinomycetes</taxon>
        <taxon>Kitasatosporales</taxon>
        <taxon>Streptomycetaceae</taxon>
        <taxon>Streptomyces</taxon>
    </lineage>
</organism>
<evidence type="ECO:0000313" key="4">
    <source>
        <dbReference type="Proteomes" id="UP001183410"/>
    </source>
</evidence>
<feature type="transmembrane region" description="Helical" evidence="1">
    <location>
        <begin position="180"/>
        <end position="199"/>
    </location>
</feature>
<gene>
    <name evidence="3" type="ORF">RM844_08180</name>
</gene>
<evidence type="ECO:0000313" key="3">
    <source>
        <dbReference type="EMBL" id="MDT0266272.1"/>
    </source>
</evidence>
<sequence length="317" mass="32504">MRRTRRVALVAVPHAVVGLALAAVAIGLYGRLPDRMAVHFDLAGAADGFQARGLAVALSVVVPLSTGAVLTALTWFGRAGAQRLFTAVGAAVAVFLGPLLGLGLAVNAGLADPADARLSPWWLPALLAVAGLVGWAAWRLAGDDAPEDVERARGEAPVLRLRAGEAAVWSHQVGSRSLRAGALVTLLGALVALLLGAWAPGGALLLLAVLTGVLATVRVTVDAGGLRVAPPLLSRPRLTVPLARIESAEVRRVSPVADFGGWGYRVRPGATGLVLRSGEALQVRRAGGRAFVVTVDDAHTAAALLNGLVARRREGSG</sequence>
<dbReference type="RefSeq" id="WP_311666289.1">
    <property type="nucleotide sequence ID" value="NZ_JAVREO010000004.1"/>
</dbReference>
<dbReference type="Pfam" id="PF07853">
    <property type="entry name" value="DUF1648"/>
    <property type="match status" value="1"/>
</dbReference>
<feature type="transmembrane region" description="Helical" evidence="1">
    <location>
        <begin position="84"/>
        <end position="109"/>
    </location>
</feature>
<protein>
    <submittedName>
        <fullName evidence="3">DUF1648 domain-containing protein</fullName>
    </submittedName>
</protein>
<reference evidence="4" key="1">
    <citation type="submission" date="2023-07" db="EMBL/GenBank/DDBJ databases">
        <title>30 novel species of actinomycetes from the DSMZ collection.</title>
        <authorList>
            <person name="Nouioui I."/>
        </authorList>
    </citation>
    <scope>NUCLEOTIDE SEQUENCE [LARGE SCALE GENOMIC DNA]</scope>
    <source>
        <strain evidence="4">DSM 44915</strain>
    </source>
</reference>